<dbReference type="OrthoDB" id="7699993at2"/>
<dbReference type="RefSeq" id="WP_146574589.1">
    <property type="nucleotide sequence ID" value="NZ_CP042306.1"/>
</dbReference>
<keyword evidence="3" id="KW-1185">Reference proteome</keyword>
<proteinExistence type="predicted"/>
<dbReference type="Proteomes" id="UP000315673">
    <property type="component" value="Chromosome"/>
</dbReference>
<organism evidence="2 3">
    <name type="scientific">Sphingomonas panacisoli</name>
    <dbReference type="NCBI Taxonomy" id="1813879"/>
    <lineage>
        <taxon>Bacteria</taxon>
        <taxon>Pseudomonadati</taxon>
        <taxon>Pseudomonadota</taxon>
        <taxon>Alphaproteobacteria</taxon>
        <taxon>Sphingomonadales</taxon>
        <taxon>Sphingomonadaceae</taxon>
        <taxon>Sphingomonas</taxon>
    </lineage>
</organism>
<evidence type="ECO:0000256" key="1">
    <source>
        <dbReference type="SAM" id="Phobius"/>
    </source>
</evidence>
<accession>A0A5B8LPC0</accession>
<feature type="transmembrane region" description="Helical" evidence="1">
    <location>
        <begin position="270"/>
        <end position="292"/>
    </location>
</feature>
<evidence type="ECO:0000313" key="2">
    <source>
        <dbReference type="EMBL" id="QDZ09242.1"/>
    </source>
</evidence>
<feature type="transmembrane region" description="Helical" evidence="1">
    <location>
        <begin position="185"/>
        <end position="206"/>
    </location>
</feature>
<dbReference type="Pfam" id="PF01944">
    <property type="entry name" value="SpoIIM"/>
    <property type="match status" value="1"/>
</dbReference>
<sequence>MVNATRFRAAHEADWERLDKIVTAIEKRGVRGVPEQALLVLPVLYRSTLSSLSVARETSLDKSLVAYLEQLCTRAYFQIYGVPTSPMRQLGHFFARSWPKAVQSLWKETLVAFILTAAGAIVAYLLVRNNPSWFYILFPDGMAQGRDPTASAQLLKSTIYDGGKDSQQSALAFFATFLFTHNAQISIFSFALGFAFCIPTAGLIVYNGLMLGALVEVFAAKGLAYGFIGWLMIHGTTELFAIMISGAAGFRIGLALAFPGRKSRADAAVAAGRSAATAMGGTVVMLAVAGLLEGIGRQTITSDTARYTIGIAMLLGWFLYFYWPRRDDGATA</sequence>
<feature type="transmembrane region" description="Helical" evidence="1">
    <location>
        <begin position="110"/>
        <end position="127"/>
    </location>
</feature>
<feature type="transmembrane region" description="Helical" evidence="1">
    <location>
        <begin position="213"/>
        <end position="233"/>
    </location>
</feature>
<feature type="transmembrane region" description="Helical" evidence="1">
    <location>
        <begin position="239"/>
        <end position="258"/>
    </location>
</feature>
<dbReference type="PANTHER" id="PTHR35337:SF1">
    <property type="entry name" value="SLR1478 PROTEIN"/>
    <property type="match status" value="1"/>
</dbReference>
<protein>
    <submittedName>
        <fullName evidence="2">Stage II sporulation protein M</fullName>
    </submittedName>
</protein>
<feature type="transmembrane region" description="Helical" evidence="1">
    <location>
        <begin position="304"/>
        <end position="323"/>
    </location>
</feature>
<evidence type="ECO:0000313" key="3">
    <source>
        <dbReference type="Proteomes" id="UP000315673"/>
    </source>
</evidence>
<dbReference type="EMBL" id="CP042306">
    <property type="protein sequence ID" value="QDZ09242.1"/>
    <property type="molecule type" value="Genomic_DNA"/>
</dbReference>
<dbReference type="InterPro" id="IPR002798">
    <property type="entry name" value="SpoIIM-like"/>
</dbReference>
<dbReference type="AlphaFoldDB" id="A0A5B8LPC0"/>
<dbReference type="PANTHER" id="PTHR35337">
    <property type="entry name" value="SLR1478 PROTEIN"/>
    <property type="match status" value="1"/>
</dbReference>
<keyword evidence="1" id="KW-0472">Membrane</keyword>
<name>A0A5B8LPC0_9SPHN</name>
<reference evidence="2 3" key="1">
    <citation type="submission" date="2019-07" db="EMBL/GenBank/DDBJ databases">
        <title>Full genome sequence of Sphingomonas sp. 4R-6-7(HKS19).</title>
        <authorList>
            <person name="Im W.-T."/>
        </authorList>
    </citation>
    <scope>NUCLEOTIDE SEQUENCE [LARGE SCALE GENOMIC DNA]</scope>
    <source>
        <strain evidence="2 3">HKS19</strain>
    </source>
</reference>
<keyword evidence="1" id="KW-0812">Transmembrane</keyword>
<gene>
    <name evidence="2" type="ORF">FPZ24_14730</name>
</gene>
<dbReference type="KEGG" id="spai:FPZ24_14730"/>
<keyword evidence="1" id="KW-1133">Transmembrane helix</keyword>